<keyword evidence="2" id="KW-0472">Membrane</keyword>
<protein>
    <submittedName>
        <fullName evidence="3">Uncharacterized protein</fullName>
    </submittedName>
</protein>
<feature type="transmembrane region" description="Helical" evidence="2">
    <location>
        <begin position="1588"/>
        <end position="1612"/>
    </location>
</feature>
<dbReference type="InterPro" id="IPR011050">
    <property type="entry name" value="Pectin_lyase_fold/virulence"/>
</dbReference>
<evidence type="ECO:0000313" key="4">
    <source>
        <dbReference type="Proteomes" id="UP001281761"/>
    </source>
</evidence>
<dbReference type="EMBL" id="JARBJD010000024">
    <property type="protein sequence ID" value="KAK2960202.1"/>
    <property type="molecule type" value="Genomic_DNA"/>
</dbReference>
<sequence>MHSGNGGSIAFFGHTFGLFNSTFKSSKSQDKCGSVFSKAQKCTISQCNFHESTSQGDSGSIYASGDNLEIINCRFVDSVSHSKGGCVIANSAKSCILFSLFVNCSSNKGGCSVHISSGTFATLTHSTLTSTSPEVSLLYVEPFTRTNFEYCAFHVKIPDHHGSDLTFEAFPSNLNGDTHLSLTTFTPQTSFRSIFSLLVPSFLFDEWLSDGQSVLNVVQTGADEDCDETRLISEIPADVHIFPTSPTLLHLDAIKFWALLSLTLHRSVSTPLVVVDKGSLSLIRCILSDALQLRTTIPFVRVLESDFFSLYTNDMASSLILQSATASFDHISSLSVTGTAKNVLRVSECPLIEAKTVDSFRMSGVILTDSKFVSTLFTFSFVRTIKLQSVTFTNTVFNSPFITITWMGEFNLDISLVNLTLLSSCVDSAAPLFRINSAETSETSLDAHLLNSSLVAPKSSVPILFSISNLVDFNGEASNTKISVAGPLIWCDDTDDVLYIGDYQNTTLFCSPLGQDTLTCGSPESPCRSIQWSVSLAFSQQQTNLTIQSSIQEGGVLIFARVMHVKGGVDDVVISPPPTNHSLSILILRYSNVELHRMIVHLTYQTTNEVQFAQVVDTSVLTLTTISLFVFSHASIFHPPISIHKSSFEAYELSTTLNHVSQHIFASSLITSLSIDDFILSSCLFDRLSFSEPIVVLTPSDDETNFALLSCSFHVVTSQSECLFRIQSSRPAIISIDLCSFDLCSCLSPRPAFIYATIPPNSKVNFEQVSTNDDTTAILLLETDDISKLIQAHFFLDYFHLLPTHFQFLQNATTLSFASCLVQPSSTISVDDSATDNLACVQSDVQMCRSVQHVLQCLENEANSEEIQISLLPQTNTLSTPISVTSNVTLISEQSVKLLSLAPKCVDKPLITLSGSLQICQMTMTVFSSNDRTSPILFSAPQSVLTLDLIAFDWNGESVNCPFIHAESAVVTIQHTTIQFSCPLLVPLVHFISTQVRLEHIDFFSEDVDNEGRLILSEGNMPFRSHSIFLSHSLSVVDTLFELHSINTTFSLTTWRFTNTQFDKDHSSIIQLTALNSEIRLIDINFVSVTGFAMRSSQLRIVLHNSSIEYFSDIYQCDLEEVTSSAVVILKDQPSKLSGYLVLVSNMNPQIHSSVLRLVCQDLSPFIHDLSDHVLNRNFLPTAVEWMQSEEDEPRYLFLDGIVPKDQFFVHSEGTDQLNCGEAAQPCRTFDYASLLPHNSSHLSFTLEGFTYFSSRLDFESGSIQIVSNTSGTTFMTANPEVNLFSSIVADSVELSGLHLLLVGDDVLDVSSFVSVTGGTLRVNQCDLNVSGSDWDSPIFALFAAVGIISDVQVFSLENAVPTIIETLASVLTFQQLRISARSIETNLILYEDGEAINLNMENCLINRQRTKWECGLIGVVGHFSESNLTFHHVDFIQQLISGGVSLVDVTCLDSTVLFENCSFVSIVPDQLYDLSLDSDSSSVLDLSLMKSTLIIKSCLFSTCFSISAIRLTLISIHTQSSSLRIVENTFTDNSASSLVIFHPISNSLFHRSSFTNNTFRNTPMPILSWEDVEKPLFLAIRHYIEMLVALSTLSGSVVLLIVVLLLSFPVFCITRRCSSHPPSFQFWWRDGGRGTKDDTTNTFVFRPVQKRTHRVEYRDEDSENGQLNIEWERRRKSRSESSQTSSDSEDVLDSVLDDSFPDEDRDFT</sequence>
<keyword evidence="2" id="KW-1133">Transmembrane helix</keyword>
<evidence type="ECO:0000313" key="3">
    <source>
        <dbReference type="EMBL" id="KAK2960202.1"/>
    </source>
</evidence>
<keyword evidence="4" id="KW-1185">Reference proteome</keyword>
<dbReference type="SUPFAM" id="SSF51126">
    <property type="entry name" value="Pectin lyase-like"/>
    <property type="match status" value="2"/>
</dbReference>
<feature type="compositionally biased region" description="Acidic residues" evidence="1">
    <location>
        <begin position="1688"/>
        <end position="1709"/>
    </location>
</feature>
<organism evidence="3 4">
    <name type="scientific">Blattamonas nauphoetae</name>
    <dbReference type="NCBI Taxonomy" id="2049346"/>
    <lineage>
        <taxon>Eukaryota</taxon>
        <taxon>Metamonada</taxon>
        <taxon>Preaxostyla</taxon>
        <taxon>Oxymonadida</taxon>
        <taxon>Blattamonas</taxon>
    </lineage>
</organism>
<comment type="caution">
    <text evidence="3">The sequence shown here is derived from an EMBL/GenBank/DDBJ whole genome shotgun (WGS) entry which is preliminary data.</text>
</comment>
<keyword evidence="2" id="KW-0812">Transmembrane</keyword>
<evidence type="ECO:0000256" key="1">
    <source>
        <dbReference type="SAM" id="MobiDB-lite"/>
    </source>
</evidence>
<reference evidence="3 4" key="1">
    <citation type="journal article" date="2022" name="bioRxiv">
        <title>Genomics of Preaxostyla Flagellates Illuminates Evolutionary Transitions and the Path Towards Mitochondrial Loss.</title>
        <authorList>
            <person name="Novak L.V.F."/>
            <person name="Treitli S.C."/>
            <person name="Pyrih J."/>
            <person name="Halakuc P."/>
            <person name="Pipaliya S.V."/>
            <person name="Vacek V."/>
            <person name="Brzon O."/>
            <person name="Soukal P."/>
            <person name="Eme L."/>
            <person name="Dacks J.B."/>
            <person name="Karnkowska A."/>
            <person name="Elias M."/>
            <person name="Hampl V."/>
        </authorList>
    </citation>
    <scope>NUCLEOTIDE SEQUENCE [LARGE SCALE GENOMIC DNA]</scope>
    <source>
        <strain evidence="3">NAU3</strain>
        <tissue evidence="3">Gut</tissue>
    </source>
</reference>
<gene>
    <name evidence="3" type="ORF">BLNAU_4755</name>
</gene>
<evidence type="ECO:0000256" key="2">
    <source>
        <dbReference type="SAM" id="Phobius"/>
    </source>
</evidence>
<accession>A0ABQ9Y8Z4</accession>
<proteinExistence type="predicted"/>
<name>A0ABQ9Y8Z4_9EUKA</name>
<feature type="region of interest" description="Disordered" evidence="1">
    <location>
        <begin position="1669"/>
        <end position="1709"/>
    </location>
</feature>
<dbReference type="Proteomes" id="UP001281761">
    <property type="component" value="Unassembled WGS sequence"/>
</dbReference>